<dbReference type="AlphaFoldDB" id="A0A1J4K6L6"/>
<reference evidence="4" key="1">
    <citation type="submission" date="2016-10" db="EMBL/GenBank/DDBJ databases">
        <authorList>
            <person name="Benchimol M."/>
            <person name="Almeida L.G."/>
            <person name="Vasconcelos A.T."/>
            <person name="Perreira-Neves A."/>
            <person name="Rosa I.A."/>
            <person name="Tasca T."/>
            <person name="Bogo M.R."/>
            <person name="de Souza W."/>
        </authorList>
    </citation>
    <scope>NUCLEOTIDE SEQUENCE [LARGE SCALE GENOMIC DNA]</scope>
    <source>
        <strain evidence="4">K</strain>
    </source>
</reference>
<feature type="coiled-coil region" evidence="3">
    <location>
        <begin position="519"/>
        <end position="595"/>
    </location>
</feature>
<dbReference type="GeneID" id="94827598"/>
<sequence length="681" mass="77470">MSDSENNSSDGEFTDIVPPSNAFVSQSSYKTNNSLVAPTNNDISSFSQINNKVFHVYSGLNGKLSVQMCDISSVSHLSLPISERILKNKNRQTFSMEFTELPNKGKIPSVREGFCCSSHGSKHIALIGGSGPHITKTDVYTYNIENNRWKKIALISAEIGTRSHHRVASIEYDGQIFMYVFGGTNGIFFERDLLMFCFTNDSANCSIVECDGPAPSCRIDHSMSVNDVNHSILMFGGKNSIGNVLCDLWALEINNPLDVPRWKLIEREGPPARYSHASFVEDGKLYIAGGFNEYDKPLNDVWCYAPNTGWEQIAIFKSESLNIFGSKNSGLIEISDFSENNTIDNQIGNNNTLFVRSLKLDPTLSLLNNPFEQLRKRQKAMYIAVEKQKEEIECLTKEIQNLKSGQIQTSLEILQAEVKSLRQRFLNVSLSTIQAQKEQLNQPFPHIPNLIEFTDKLQIKQASKTEKFKRRKRELKAEKEMYNSMKKALDVNLISSNCSDSETSKDAKEPLYVEKLRELEFVRRRNDQIFQKIEKLQKKSVEDDELFMKLAADVSTGEEKLTKQEKKINIWRGKMEESNEELEKMEAIFNSWSQNPINESENTRKLHKISAMNQSIRLKAEEELKAFANAKKESVRDLLNKLDTFREGIDAKSLAECKRVILELSPILQKDYEILATPLPE</sequence>
<keyword evidence="3" id="KW-0175">Coiled coil</keyword>
<protein>
    <recommendedName>
        <fullName evidence="6">Kelch motif family protein</fullName>
    </recommendedName>
</protein>
<dbReference type="PANTHER" id="PTHR46093:SF18">
    <property type="entry name" value="FIBRONECTIN TYPE-III DOMAIN-CONTAINING PROTEIN"/>
    <property type="match status" value="1"/>
</dbReference>
<dbReference type="Gene3D" id="2.120.10.80">
    <property type="entry name" value="Kelch-type beta propeller"/>
    <property type="match status" value="2"/>
</dbReference>
<dbReference type="VEuPathDB" id="TrichDB:TRFO_06104"/>
<evidence type="ECO:0000256" key="3">
    <source>
        <dbReference type="SAM" id="Coils"/>
    </source>
</evidence>
<dbReference type="InterPro" id="IPR015915">
    <property type="entry name" value="Kelch-typ_b-propeller"/>
</dbReference>
<evidence type="ECO:0000313" key="4">
    <source>
        <dbReference type="EMBL" id="OHT05093.1"/>
    </source>
</evidence>
<dbReference type="RefSeq" id="XP_068358229.1">
    <property type="nucleotide sequence ID" value="XM_068492894.1"/>
</dbReference>
<evidence type="ECO:0000256" key="2">
    <source>
        <dbReference type="ARBA" id="ARBA00022737"/>
    </source>
</evidence>
<dbReference type="EMBL" id="MLAK01000771">
    <property type="protein sequence ID" value="OHT05093.1"/>
    <property type="molecule type" value="Genomic_DNA"/>
</dbReference>
<dbReference type="Proteomes" id="UP000179807">
    <property type="component" value="Unassembled WGS sequence"/>
</dbReference>
<accession>A0A1J4K6L6</accession>
<evidence type="ECO:0000256" key="1">
    <source>
        <dbReference type="ARBA" id="ARBA00022441"/>
    </source>
</evidence>
<keyword evidence="2" id="KW-0677">Repeat</keyword>
<name>A0A1J4K6L6_9EUKA</name>
<gene>
    <name evidence="4" type="ORF">TRFO_06104</name>
</gene>
<dbReference type="PANTHER" id="PTHR46093">
    <property type="entry name" value="ACYL-COA-BINDING DOMAIN-CONTAINING PROTEIN 5"/>
    <property type="match status" value="1"/>
</dbReference>
<evidence type="ECO:0008006" key="6">
    <source>
        <dbReference type="Google" id="ProtNLM"/>
    </source>
</evidence>
<dbReference type="OrthoDB" id="10251809at2759"/>
<keyword evidence="5" id="KW-1185">Reference proteome</keyword>
<dbReference type="Pfam" id="PF24681">
    <property type="entry name" value="Kelch_KLHDC2_KLHL20_DRC7"/>
    <property type="match status" value="1"/>
</dbReference>
<comment type="caution">
    <text evidence="4">The sequence shown here is derived from an EMBL/GenBank/DDBJ whole genome shotgun (WGS) entry which is preliminary data.</text>
</comment>
<organism evidence="4 5">
    <name type="scientific">Tritrichomonas foetus</name>
    <dbReference type="NCBI Taxonomy" id="1144522"/>
    <lineage>
        <taxon>Eukaryota</taxon>
        <taxon>Metamonada</taxon>
        <taxon>Parabasalia</taxon>
        <taxon>Tritrichomonadida</taxon>
        <taxon>Tritrichomonadidae</taxon>
        <taxon>Tritrichomonas</taxon>
    </lineage>
</organism>
<keyword evidence="1" id="KW-0880">Kelch repeat</keyword>
<proteinExistence type="predicted"/>
<evidence type="ECO:0000313" key="5">
    <source>
        <dbReference type="Proteomes" id="UP000179807"/>
    </source>
</evidence>
<dbReference type="SUPFAM" id="SSF117281">
    <property type="entry name" value="Kelch motif"/>
    <property type="match status" value="1"/>
</dbReference>